<dbReference type="GO" id="GO:0006402">
    <property type="term" value="P:mRNA catabolic process"/>
    <property type="evidence" value="ECO:0007669"/>
    <property type="project" value="InterPro"/>
</dbReference>
<dbReference type="GO" id="GO:0048027">
    <property type="term" value="F:mRNA 5'-UTR binding"/>
    <property type="evidence" value="ECO:0007669"/>
    <property type="project" value="InterPro"/>
</dbReference>
<dbReference type="Proteomes" id="UP000199236">
    <property type="component" value="Unassembled WGS sequence"/>
</dbReference>
<reference evidence="4 5" key="1">
    <citation type="submission" date="2016-10" db="EMBL/GenBank/DDBJ databases">
        <authorList>
            <person name="de Groot N.N."/>
        </authorList>
    </citation>
    <scope>NUCLEOTIDE SEQUENCE [LARGE SCALE GENOMIC DNA]</scope>
    <source>
        <strain evidence="4 5">CGMCC 1.9157</strain>
    </source>
</reference>
<evidence type="ECO:0000256" key="3">
    <source>
        <dbReference type="ARBA" id="ARBA00022884"/>
    </source>
</evidence>
<keyword evidence="5" id="KW-1185">Reference proteome</keyword>
<evidence type="ECO:0000313" key="4">
    <source>
        <dbReference type="EMBL" id="SFN83490.1"/>
    </source>
</evidence>
<dbReference type="GO" id="GO:0044781">
    <property type="term" value="P:bacterial-type flagellum organization"/>
    <property type="evidence" value="ECO:0007669"/>
    <property type="project" value="UniProtKB-KW"/>
</dbReference>
<dbReference type="AlphaFoldDB" id="A0A1I5C8Y9"/>
<dbReference type="GO" id="GO:1902209">
    <property type="term" value="P:negative regulation of bacterial-type flagellum assembly"/>
    <property type="evidence" value="ECO:0007669"/>
    <property type="project" value="InterPro"/>
</dbReference>
<gene>
    <name evidence="4" type="ORF">SAMN04488056_102157</name>
</gene>
<keyword evidence="3" id="KW-0694">RNA-binding</keyword>
<dbReference type="STRING" id="655353.SAMN04488056_102157"/>
<evidence type="ECO:0000313" key="5">
    <source>
        <dbReference type="Proteomes" id="UP000199236"/>
    </source>
</evidence>
<dbReference type="InterPro" id="IPR009967">
    <property type="entry name" value="Flagellum_FlbT"/>
</dbReference>
<accession>A0A1I5C8Y9</accession>
<dbReference type="EMBL" id="FOVR01000002">
    <property type="protein sequence ID" value="SFN83490.1"/>
    <property type="molecule type" value="Genomic_DNA"/>
</dbReference>
<keyword evidence="4" id="KW-0969">Cilium</keyword>
<dbReference type="RefSeq" id="WP_090069328.1">
    <property type="nucleotide sequence ID" value="NZ_FOVR01000002.1"/>
</dbReference>
<keyword evidence="4" id="KW-0282">Flagellum</keyword>
<dbReference type="OrthoDB" id="7932924at2"/>
<dbReference type="NCBIfam" id="NF001995">
    <property type="entry name" value="PRK00794.1-1"/>
    <property type="match status" value="1"/>
</dbReference>
<keyword evidence="2" id="KW-1005">Bacterial flagellum biogenesis</keyword>
<name>A0A1I5C8Y9_9HYPH</name>
<dbReference type="Pfam" id="PF07378">
    <property type="entry name" value="FlbT"/>
    <property type="match status" value="1"/>
</dbReference>
<keyword evidence="4" id="KW-0966">Cell projection</keyword>
<protein>
    <submittedName>
        <fullName evidence="4">Flagellar protein FlbT</fullName>
    </submittedName>
</protein>
<evidence type="ECO:0000256" key="2">
    <source>
        <dbReference type="ARBA" id="ARBA00022795"/>
    </source>
</evidence>
<evidence type="ECO:0000256" key="1">
    <source>
        <dbReference type="ARBA" id="ARBA00022491"/>
    </source>
</evidence>
<proteinExistence type="predicted"/>
<dbReference type="PIRSF" id="PIRSF009533">
    <property type="entry name" value="FlbT"/>
    <property type="match status" value="1"/>
</dbReference>
<sequence>MKPMRLTFKSGERFYINGAVIRFPKKTTIELLNEAEFLLENHIIQADETTTPLRQLYFIAQMMFTSPTNIEEAHKTFLKFARSLTDTVDHYRLCAGIQEIVDVVNAGNYYEAMKRIRALYALEESLLSDVVDVHENKDMRFDQSPSPEARF</sequence>
<organism evidence="4 5">
    <name type="scientific">Cohaesibacter marisflavi</name>
    <dbReference type="NCBI Taxonomy" id="655353"/>
    <lineage>
        <taxon>Bacteria</taxon>
        <taxon>Pseudomonadati</taxon>
        <taxon>Pseudomonadota</taxon>
        <taxon>Alphaproteobacteria</taxon>
        <taxon>Hyphomicrobiales</taxon>
        <taxon>Cohaesibacteraceae</taxon>
    </lineage>
</organism>
<keyword evidence="1" id="KW-0678">Repressor</keyword>